<feature type="region of interest" description="Disordered" evidence="1">
    <location>
        <begin position="444"/>
        <end position="806"/>
    </location>
</feature>
<dbReference type="OrthoDB" id="2507795at2759"/>
<sequence>MSAMIETYDAQMLDYNPDIDMHMHASASDPWLHEVQMEEDHPGLKNLGQGEDITIEIDMDEQSTEYDMVDDEQVQNAPSPQIIDVEVYDASLAQSPAMATVDSPLPTETHLILPIEPTPHVESSLAQVYTATEPRQPSPTLPSVVENPPSSDGAQGVPAPSELREEQPTQMESGSNLVVVHESSSVETLPPSSSYSQFHDEQLFPTQPSKATSTASDQHSDQQPLVEDSVDAEQHFLSAPQSKTTREGPSDTDNGVEVPQTITENTEDEVEANAHVNATSTDDPHEISEGVYIDPPPPVLLSTSSEDLQFQHAFFNAPIEWHSATDSNSHHVILHHLPTLYYEPLSSLFEALRQEAFIQTLFQSTDTELMLEALDLTLTLSEDNIYAREVSLHDLNMLHDASGISGPLRIRLYVNSPRFIVRYHQLQEHVSRLQVDPAYRESSISAQAESSEPVTVLAANSEREAASPESHTYTTGPNDVPSLEDAQTDENEEPVEVPVPEARREEADEVGKILAHKEEELSSKVEKTAFGERHQGDELADQTGNSDEDEQAYQPLYDEEDSTTTADSYSEHHDEDRQSEHEEDVIRLEQAEADPSEEQEAVQNEVQADEEDLSADVDTTQPPQAADIEGEVLEEVAGVTAENQMQPTVDQESLSDDHISEQQAEDAGECSSNGREFGQGNDDINQNPNFQPSTSEPQNSLPFEDADADAEGDPDTNDFFEEGETSEPLQQTAEEDPIPELPTEPIAFDDDNEDWDGEFDVVGDDTVWNGEEDKDGDVDNDLATSNHSSVTLSSRTSKRTFDEYESGGEGFEEVGVQQLERLESPGNVRLSRQIVYSDIVYVF</sequence>
<proteinExistence type="predicted"/>
<dbReference type="Proteomes" id="UP000807306">
    <property type="component" value="Unassembled WGS sequence"/>
</dbReference>
<feature type="compositionally biased region" description="Acidic residues" evidence="1">
    <location>
        <begin position="704"/>
        <end position="725"/>
    </location>
</feature>
<feature type="compositionally biased region" description="Basic and acidic residues" evidence="1">
    <location>
        <begin position="501"/>
        <end position="537"/>
    </location>
</feature>
<accession>A0A9P6ENU7</accession>
<feature type="compositionally biased region" description="Polar residues" evidence="1">
    <location>
        <begin position="782"/>
        <end position="795"/>
    </location>
</feature>
<evidence type="ECO:0000313" key="2">
    <source>
        <dbReference type="EMBL" id="KAF9532364.1"/>
    </source>
</evidence>
<gene>
    <name evidence="2" type="ORF">CPB83DRAFT_675368</name>
</gene>
<dbReference type="AlphaFoldDB" id="A0A9P6ENU7"/>
<organism evidence="2 3">
    <name type="scientific">Crepidotus variabilis</name>
    <dbReference type="NCBI Taxonomy" id="179855"/>
    <lineage>
        <taxon>Eukaryota</taxon>
        <taxon>Fungi</taxon>
        <taxon>Dikarya</taxon>
        <taxon>Basidiomycota</taxon>
        <taxon>Agaricomycotina</taxon>
        <taxon>Agaricomycetes</taxon>
        <taxon>Agaricomycetidae</taxon>
        <taxon>Agaricales</taxon>
        <taxon>Agaricineae</taxon>
        <taxon>Crepidotaceae</taxon>
        <taxon>Crepidotus</taxon>
    </lineage>
</organism>
<feature type="compositionally biased region" description="Low complexity" evidence="1">
    <location>
        <begin position="182"/>
        <end position="196"/>
    </location>
</feature>
<feature type="compositionally biased region" description="Polar residues" evidence="1">
    <location>
        <begin position="641"/>
        <end position="652"/>
    </location>
</feature>
<feature type="compositionally biased region" description="Polar residues" evidence="1">
    <location>
        <begin position="682"/>
        <end position="701"/>
    </location>
</feature>
<comment type="caution">
    <text evidence="2">The sequence shown here is derived from an EMBL/GenBank/DDBJ whole genome shotgun (WGS) entry which is preliminary data.</text>
</comment>
<feature type="compositionally biased region" description="Acidic residues" evidence="1">
    <location>
        <begin position="546"/>
        <end position="562"/>
    </location>
</feature>
<dbReference type="InterPro" id="IPR018822">
    <property type="entry name" value="UPF0646"/>
</dbReference>
<feature type="compositionally biased region" description="Basic and acidic residues" evidence="1">
    <location>
        <begin position="569"/>
        <end position="590"/>
    </location>
</feature>
<evidence type="ECO:0000313" key="3">
    <source>
        <dbReference type="Proteomes" id="UP000807306"/>
    </source>
</evidence>
<keyword evidence="3" id="KW-1185">Reference proteome</keyword>
<reference evidence="2" key="1">
    <citation type="submission" date="2020-11" db="EMBL/GenBank/DDBJ databases">
        <authorList>
            <consortium name="DOE Joint Genome Institute"/>
            <person name="Ahrendt S."/>
            <person name="Riley R."/>
            <person name="Andreopoulos W."/>
            <person name="Labutti K."/>
            <person name="Pangilinan J."/>
            <person name="Ruiz-Duenas F.J."/>
            <person name="Barrasa J.M."/>
            <person name="Sanchez-Garcia M."/>
            <person name="Camarero S."/>
            <person name="Miyauchi S."/>
            <person name="Serrano A."/>
            <person name="Linde D."/>
            <person name="Babiker R."/>
            <person name="Drula E."/>
            <person name="Ayuso-Fernandez I."/>
            <person name="Pacheco R."/>
            <person name="Padilla G."/>
            <person name="Ferreira P."/>
            <person name="Barriuso J."/>
            <person name="Kellner H."/>
            <person name="Castanera R."/>
            <person name="Alfaro M."/>
            <person name="Ramirez L."/>
            <person name="Pisabarro A.G."/>
            <person name="Kuo A."/>
            <person name="Tritt A."/>
            <person name="Lipzen A."/>
            <person name="He G."/>
            <person name="Yan M."/>
            <person name="Ng V."/>
            <person name="Cullen D."/>
            <person name="Martin F."/>
            <person name="Rosso M.-N."/>
            <person name="Henrissat B."/>
            <person name="Hibbett D."/>
            <person name="Martinez A.T."/>
            <person name="Grigoriev I.V."/>
        </authorList>
    </citation>
    <scope>NUCLEOTIDE SEQUENCE</scope>
    <source>
        <strain evidence="2">CBS 506.95</strain>
    </source>
</reference>
<dbReference type="Pfam" id="PF10336">
    <property type="entry name" value="DUF2420"/>
    <property type="match status" value="1"/>
</dbReference>
<feature type="compositionally biased region" description="Acidic residues" evidence="1">
    <location>
        <begin position="486"/>
        <end position="495"/>
    </location>
</feature>
<dbReference type="EMBL" id="MU157832">
    <property type="protein sequence ID" value="KAF9532364.1"/>
    <property type="molecule type" value="Genomic_DNA"/>
</dbReference>
<feature type="compositionally biased region" description="Acidic residues" evidence="1">
    <location>
        <begin position="770"/>
        <end position="780"/>
    </location>
</feature>
<name>A0A9P6ENU7_9AGAR</name>
<feature type="compositionally biased region" description="Acidic residues" evidence="1">
    <location>
        <begin position="747"/>
        <end position="763"/>
    </location>
</feature>
<protein>
    <submittedName>
        <fullName evidence="2">Uncharacterized protein</fullName>
    </submittedName>
</protein>
<feature type="compositionally biased region" description="Acidic residues" evidence="1">
    <location>
        <begin position="591"/>
        <end position="600"/>
    </location>
</feature>
<evidence type="ECO:0000256" key="1">
    <source>
        <dbReference type="SAM" id="MobiDB-lite"/>
    </source>
</evidence>
<feature type="region of interest" description="Disordered" evidence="1">
    <location>
        <begin position="279"/>
        <end position="299"/>
    </location>
</feature>
<feature type="region of interest" description="Disordered" evidence="1">
    <location>
        <begin position="131"/>
        <end position="202"/>
    </location>
</feature>
<feature type="region of interest" description="Disordered" evidence="1">
    <location>
        <begin position="238"/>
        <end position="258"/>
    </location>
</feature>